<dbReference type="PROSITE" id="PS50151">
    <property type="entry name" value="UVR"/>
    <property type="match status" value="1"/>
</dbReference>
<evidence type="ECO:0000259" key="16">
    <source>
        <dbReference type="PROSITE" id="PS50165"/>
    </source>
</evidence>
<dbReference type="NCBIfam" id="NF001824">
    <property type="entry name" value="PRK00558.1-5"/>
    <property type="match status" value="1"/>
</dbReference>
<keyword evidence="17" id="KW-0378">Hydrolase</keyword>
<dbReference type="InterPro" id="IPR000305">
    <property type="entry name" value="GIY-YIG_endonuc"/>
</dbReference>
<feature type="domain" description="UVR" evidence="14">
    <location>
        <begin position="204"/>
        <end position="239"/>
    </location>
</feature>
<dbReference type="InterPro" id="IPR038476">
    <property type="entry name" value="UvrC_RNase_H_dom_sf"/>
</dbReference>
<feature type="domain" description="GIY-YIG" evidence="15">
    <location>
        <begin position="16"/>
        <end position="94"/>
    </location>
</feature>
<dbReference type="Proteomes" id="UP000028630">
    <property type="component" value="Unassembled WGS sequence"/>
</dbReference>
<keyword evidence="18" id="KW-1185">Reference proteome</keyword>
<dbReference type="FunFam" id="1.10.150.20:FF:000005">
    <property type="entry name" value="UvrABC system protein C"/>
    <property type="match status" value="1"/>
</dbReference>
<dbReference type="Pfam" id="PF08459">
    <property type="entry name" value="UvrC_RNaseH_dom"/>
    <property type="match status" value="1"/>
</dbReference>
<dbReference type="eggNOG" id="COG0322">
    <property type="taxonomic scope" value="Bacteria"/>
</dbReference>
<dbReference type="FunFam" id="3.40.1440.10:FF:000001">
    <property type="entry name" value="UvrABC system protein C"/>
    <property type="match status" value="1"/>
</dbReference>
<dbReference type="InterPro" id="IPR001162">
    <property type="entry name" value="UvrC_RNase_H_dom"/>
</dbReference>
<evidence type="ECO:0000259" key="14">
    <source>
        <dbReference type="PROSITE" id="PS50151"/>
    </source>
</evidence>
<evidence type="ECO:0000313" key="17">
    <source>
        <dbReference type="EMBL" id="KFC13252.1"/>
    </source>
</evidence>
<dbReference type="Pfam" id="PF22920">
    <property type="entry name" value="UvrC_RNaseH"/>
    <property type="match status" value="1"/>
</dbReference>
<dbReference type="SUPFAM" id="SSF82771">
    <property type="entry name" value="GIY-YIG endonuclease"/>
    <property type="match status" value="1"/>
</dbReference>
<dbReference type="InterPro" id="IPR003583">
    <property type="entry name" value="Hlx-hairpin-Hlx_DNA-bd_motif"/>
</dbReference>
<evidence type="ECO:0000256" key="5">
    <source>
        <dbReference type="ARBA" id="ARBA00022881"/>
    </source>
</evidence>
<protein>
    <recommendedName>
        <fullName evidence="11 13">UvrABC system protein C</fullName>
        <shortName evidence="13">Protein UvrC</shortName>
    </recommendedName>
    <alternativeName>
        <fullName evidence="12 13">Excinuclease ABC subunit C</fullName>
    </alternativeName>
</protein>
<dbReference type="InterPro" id="IPR050066">
    <property type="entry name" value="UvrABC_protein_C"/>
</dbReference>
<comment type="function">
    <text evidence="8 13">The UvrABC repair system catalyzes the recognition and processing of DNA lesions. UvrC both incises the 5' and 3' sides of the lesion. The N-terminal half is responsible for the 3' incision and the C-terminal half is responsible for the 5' incision.</text>
</comment>
<dbReference type="InterPro" id="IPR010994">
    <property type="entry name" value="RuvA_2-like"/>
</dbReference>
<dbReference type="FunFam" id="4.10.860.10:FF:000002">
    <property type="entry name" value="UvrABC system protein C"/>
    <property type="match status" value="1"/>
</dbReference>
<dbReference type="NCBIfam" id="TIGR00194">
    <property type="entry name" value="uvrC"/>
    <property type="match status" value="1"/>
</dbReference>
<dbReference type="PANTHER" id="PTHR30562:SF1">
    <property type="entry name" value="UVRABC SYSTEM PROTEIN C"/>
    <property type="match status" value="1"/>
</dbReference>
<dbReference type="SUPFAM" id="SSF47781">
    <property type="entry name" value="RuvA domain 2-like"/>
    <property type="match status" value="1"/>
</dbReference>
<gene>
    <name evidence="13 17" type="primary">uvrC</name>
    <name evidence="17" type="ORF">GTGU_00092</name>
</gene>
<evidence type="ECO:0000256" key="2">
    <source>
        <dbReference type="ARBA" id="ARBA00022490"/>
    </source>
</evidence>
<dbReference type="SUPFAM" id="SSF46600">
    <property type="entry name" value="C-terminal UvrC-binding domain of UvrB"/>
    <property type="match status" value="1"/>
</dbReference>
<evidence type="ECO:0000313" key="18">
    <source>
        <dbReference type="Proteomes" id="UP000028630"/>
    </source>
</evidence>
<dbReference type="InterPro" id="IPR047296">
    <property type="entry name" value="GIY-YIG_UvrC_Cho"/>
</dbReference>
<dbReference type="CDD" id="cd10434">
    <property type="entry name" value="GIY-YIG_UvrC_Cho"/>
    <property type="match status" value="1"/>
</dbReference>
<dbReference type="Pfam" id="PF14520">
    <property type="entry name" value="HHH_5"/>
    <property type="match status" value="1"/>
</dbReference>
<dbReference type="Gene3D" id="4.10.860.10">
    <property type="entry name" value="UVR domain"/>
    <property type="match status" value="1"/>
</dbReference>
<evidence type="ECO:0000256" key="11">
    <source>
        <dbReference type="ARBA" id="ARBA00067419"/>
    </source>
</evidence>
<dbReference type="PANTHER" id="PTHR30562">
    <property type="entry name" value="UVRC/OXIDOREDUCTASE"/>
    <property type="match status" value="1"/>
</dbReference>
<dbReference type="PROSITE" id="PS50164">
    <property type="entry name" value="GIY_YIG"/>
    <property type="match status" value="1"/>
</dbReference>
<sequence>MSDVFDSKAFLKTVTSQPGVYRMYDAGGTVIYVGKAKDLKKRLSSYFRSNLASRKTEALVSQITQIDVTVTHTETEALLLEHNYIKLYQPRYNVLLRDDKSYPFIFLSGDTHPRLAVHRGAKHAKGEYFGPFPNGYAVRETLALLQKIFPIRQCENSVYRNRSRPCLQYQIGRCLGPCVAGLVSEDEYARQVDYVRLFLSGKDDQVLTQLIARMEKASQSLEFEEAARIRDQIQAVRRVTEKQFVSNTGDDLDVIGVAFDGGMACVHVLFIRQGKVLGSRSYFPKVPGGTETGEIVETFVGQFYLQGSQSRTLPSEILLDFALADKTLLADTLSEFAGRRINVQTKPRGDRARYLKLARTNAATALVTKLSQQSTITQRLTALATVLKLPEIKRMECFDISHTMGEQTIASCVVFDTNGPLRAEYRRYNITGITPGDDYAAMNQVLRRRYGKAIDDNKIPDVILIDGGKGQLGQAKAVFAGLDVTWDKHHPILLGVAKGSDRKAGLETLFFEPEGEGFSLPPDSPALHVIQHIRDESHDHAITGHRKKRAKVKSSSTLETIEGVGPKRRQMLLKYMGGLQGLQKASVEEIAKVPGISHGLAEKIFYSLKH</sequence>
<dbReference type="InterPro" id="IPR035901">
    <property type="entry name" value="GIY-YIG_endonuc_sf"/>
</dbReference>
<evidence type="ECO:0000256" key="1">
    <source>
        <dbReference type="ARBA" id="ARBA00004496"/>
    </source>
</evidence>
<keyword evidence="7 13" id="KW-0742">SOS response</keyword>
<comment type="similarity">
    <text evidence="9 13">Belongs to the UvrC family.</text>
</comment>
<evidence type="ECO:0000256" key="4">
    <source>
        <dbReference type="ARBA" id="ARBA00022769"/>
    </source>
</evidence>
<evidence type="ECO:0000256" key="8">
    <source>
        <dbReference type="ARBA" id="ARBA00059452"/>
    </source>
</evidence>
<dbReference type="Pfam" id="PF02151">
    <property type="entry name" value="UVR"/>
    <property type="match status" value="1"/>
</dbReference>
<dbReference type="GO" id="GO:0009380">
    <property type="term" value="C:excinuclease repair complex"/>
    <property type="evidence" value="ECO:0007669"/>
    <property type="project" value="InterPro"/>
</dbReference>
<evidence type="ECO:0000256" key="9">
    <source>
        <dbReference type="ARBA" id="ARBA00061531"/>
    </source>
</evidence>
<dbReference type="GO" id="GO:0009381">
    <property type="term" value="F:excinuclease ABC activity"/>
    <property type="evidence" value="ECO:0007669"/>
    <property type="project" value="UniProtKB-UniRule"/>
</dbReference>
<dbReference type="RefSeq" id="WP_038153313.1">
    <property type="nucleotide sequence ID" value="NZ_JMTB01000004.1"/>
</dbReference>
<evidence type="ECO:0000256" key="3">
    <source>
        <dbReference type="ARBA" id="ARBA00022763"/>
    </source>
</evidence>
<dbReference type="Gene3D" id="1.10.150.20">
    <property type="entry name" value="5' to 3' exonuclease, C-terminal subdomain"/>
    <property type="match status" value="1"/>
</dbReference>
<evidence type="ECO:0000259" key="15">
    <source>
        <dbReference type="PROSITE" id="PS50164"/>
    </source>
</evidence>
<dbReference type="InterPro" id="IPR036876">
    <property type="entry name" value="UVR_dom_sf"/>
</dbReference>
<keyword evidence="3 13" id="KW-0227">DNA damage</keyword>
<name>A0A085ASQ7_9ENTR</name>
<reference evidence="18" key="1">
    <citation type="submission" date="2014-05" db="EMBL/GenBank/DDBJ databases">
        <title>ATOL: Assembling a taxonomically balanced genome-scale reconstruction of the evolutionary history of the Enterobacteriaceae.</title>
        <authorList>
            <person name="Plunkett G. III"/>
            <person name="Neeno-Eckwall E.C."/>
            <person name="Glasner J.D."/>
            <person name="Perna N.T."/>
        </authorList>
    </citation>
    <scope>NUCLEOTIDE SEQUENCE [LARGE SCALE GENOMIC DNA]</scope>
    <source>
        <strain evidence="18">ATCC 49490</strain>
    </source>
</reference>
<comment type="caution">
    <text evidence="17">The sequence shown here is derived from an EMBL/GenBank/DDBJ whole genome shotgun (WGS) entry which is preliminary data.</text>
</comment>
<dbReference type="FunFam" id="3.30.420.340:FF:000001">
    <property type="entry name" value="UvrABC system protein C"/>
    <property type="match status" value="1"/>
</dbReference>
<organism evidence="17 18">
    <name type="scientific">Trabulsiella guamensis ATCC 49490</name>
    <dbReference type="NCBI Taxonomy" id="1005994"/>
    <lineage>
        <taxon>Bacteria</taxon>
        <taxon>Pseudomonadati</taxon>
        <taxon>Pseudomonadota</taxon>
        <taxon>Gammaproteobacteria</taxon>
        <taxon>Enterobacterales</taxon>
        <taxon>Enterobacteriaceae</taxon>
        <taxon>Trabulsiella</taxon>
    </lineage>
</organism>
<dbReference type="HAMAP" id="MF_00203">
    <property type="entry name" value="UvrC"/>
    <property type="match status" value="1"/>
</dbReference>
<dbReference type="AlphaFoldDB" id="A0A085ASQ7"/>
<evidence type="ECO:0000256" key="12">
    <source>
        <dbReference type="ARBA" id="ARBA00077138"/>
    </source>
</evidence>
<evidence type="ECO:0000256" key="6">
    <source>
        <dbReference type="ARBA" id="ARBA00023204"/>
    </source>
</evidence>
<evidence type="ECO:0000256" key="13">
    <source>
        <dbReference type="HAMAP-Rule" id="MF_00203"/>
    </source>
</evidence>
<dbReference type="Gene3D" id="3.30.420.340">
    <property type="entry name" value="UvrC, RNAse H endonuclease domain"/>
    <property type="match status" value="1"/>
</dbReference>
<dbReference type="GO" id="GO:0003677">
    <property type="term" value="F:DNA binding"/>
    <property type="evidence" value="ECO:0007669"/>
    <property type="project" value="UniProtKB-UniRule"/>
</dbReference>
<feature type="domain" description="UvrC family homology region profile" evidence="16">
    <location>
        <begin position="254"/>
        <end position="479"/>
    </location>
</feature>
<keyword evidence="5 13" id="KW-0267">Excision nuclease</keyword>
<proteinExistence type="inferred from homology"/>
<dbReference type="Gene3D" id="3.40.1440.10">
    <property type="entry name" value="GIY-YIG endonuclease"/>
    <property type="match status" value="1"/>
</dbReference>
<keyword evidence="6 13" id="KW-0234">DNA repair</keyword>
<evidence type="ECO:0000256" key="7">
    <source>
        <dbReference type="ARBA" id="ARBA00023236"/>
    </source>
</evidence>
<dbReference type="SMART" id="SM00278">
    <property type="entry name" value="HhH1"/>
    <property type="match status" value="2"/>
</dbReference>
<comment type="subcellular location">
    <subcellularLocation>
        <location evidence="1 13">Cytoplasm</location>
    </subcellularLocation>
</comment>
<dbReference type="Pfam" id="PF01541">
    <property type="entry name" value="GIY-YIG"/>
    <property type="match status" value="1"/>
</dbReference>
<keyword evidence="2 13" id="KW-0963">Cytoplasm</keyword>
<dbReference type="GO" id="GO:0006289">
    <property type="term" value="P:nucleotide-excision repair"/>
    <property type="evidence" value="ECO:0007669"/>
    <property type="project" value="UniProtKB-UniRule"/>
</dbReference>
<dbReference type="OrthoDB" id="9804933at2"/>
<dbReference type="SMART" id="SM00465">
    <property type="entry name" value="GIYc"/>
    <property type="match status" value="1"/>
</dbReference>
<accession>A0A085ASQ7</accession>
<comment type="subunit">
    <text evidence="10 13">Interacts with UvrB in an incision complex.</text>
</comment>
<dbReference type="GO" id="GO:0005737">
    <property type="term" value="C:cytoplasm"/>
    <property type="evidence" value="ECO:0007669"/>
    <property type="project" value="UniProtKB-SubCell"/>
</dbReference>
<keyword evidence="4 13" id="KW-0228">DNA excision</keyword>
<dbReference type="GO" id="GO:0009432">
    <property type="term" value="P:SOS response"/>
    <property type="evidence" value="ECO:0007669"/>
    <property type="project" value="UniProtKB-UniRule"/>
</dbReference>
<dbReference type="EMBL" id="JMTB01000004">
    <property type="protein sequence ID" value="KFC13252.1"/>
    <property type="molecule type" value="Genomic_DNA"/>
</dbReference>
<dbReference type="PROSITE" id="PS50165">
    <property type="entry name" value="UVRC"/>
    <property type="match status" value="1"/>
</dbReference>
<dbReference type="InterPro" id="IPR001943">
    <property type="entry name" value="UVR_dom"/>
</dbReference>
<dbReference type="InterPro" id="IPR004791">
    <property type="entry name" value="UvrC"/>
</dbReference>
<evidence type="ECO:0000256" key="10">
    <source>
        <dbReference type="ARBA" id="ARBA00062841"/>
    </source>
</evidence>